<proteinExistence type="predicted"/>
<dbReference type="AlphaFoldDB" id="A0A8E1UR84"/>
<organism evidence="2 3">
    <name type="scientific">Xylanibacter rarus</name>
    <dbReference type="NCBI Taxonomy" id="1676614"/>
    <lineage>
        <taxon>Bacteria</taxon>
        <taxon>Pseudomonadati</taxon>
        <taxon>Bacteroidota</taxon>
        <taxon>Bacteroidia</taxon>
        <taxon>Bacteroidales</taxon>
        <taxon>Prevotellaceae</taxon>
        <taxon>Xylanibacter</taxon>
    </lineage>
</organism>
<dbReference type="GO" id="GO:0004519">
    <property type="term" value="F:endonuclease activity"/>
    <property type="evidence" value="ECO:0007669"/>
    <property type="project" value="UniProtKB-KW"/>
</dbReference>
<dbReference type="SUPFAM" id="SSF56219">
    <property type="entry name" value="DNase I-like"/>
    <property type="match status" value="1"/>
</dbReference>
<dbReference type="PANTHER" id="PTHR42834">
    <property type="entry name" value="ENDONUCLEASE/EXONUCLEASE/PHOSPHATASE FAMILY PROTEIN (AFU_ORTHOLOGUE AFUA_3G09210)"/>
    <property type="match status" value="1"/>
</dbReference>
<gene>
    <name evidence="2" type="ORF">ACU52_02855</name>
</gene>
<reference evidence="2 3" key="1">
    <citation type="submission" date="2015-06" db="EMBL/GenBank/DDBJ databases">
        <title>Prevotella sp. 109, sp. nov., a novel member of the family Prevotellaceae isolated from human faeces.</title>
        <authorList>
            <person name="Shkoporov A.N."/>
            <person name="Chaplin A.V."/>
            <person name="Kafarskaia L.I."/>
            <person name="Efimov B.A."/>
        </authorList>
    </citation>
    <scope>NUCLEOTIDE SEQUENCE [LARGE SCALE GENOMIC DNA]</scope>
    <source>
        <strain evidence="2 3">109</strain>
    </source>
</reference>
<keyword evidence="2" id="KW-0255">Endonuclease</keyword>
<sequence>MNTFLFLTAFLTFVEFNCENLFDFRHDSLKNDIEFTPEGDRKWTERKYWNKLNNISKAIISCGMDGKDWHLPDLVALCEVENDSIMRDLTKRSLLRNANYEYLVTNSPDERGIDVALIYDPMHFQPIRHYPLRIKPMEGMRPTRDILYVAGRIITDDTLHIFVVHAPSRYGGEKPTRPHRMLIAKTLCGAIDSIRLASSDPNIIIAGDFNDYADSKALMQLQLHGMKNASHDAKGSNGAKATYKYKGEWNSIDHIMVSQRLYGMKVFGRINDQTFMLEPDEKYGGLQPYRTYRAWRYRNGYSDHLPLMVRFALKQPDR</sequence>
<comment type="caution">
    <text evidence="2">The sequence shown here is derived from an EMBL/GenBank/DDBJ whole genome shotgun (WGS) entry which is preliminary data.</text>
</comment>
<feature type="domain" description="Endonuclease/exonuclease/phosphatase" evidence="1">
    <location>
        <begin position="15"/>
        <end position="311"/>
    </location>
</feature>
<dbReference type="OrthoDB" id="9802724at2"/>
<dbReference type="RefSeq" id="WP_053397696.1">
    <property type="nucleotide sequence ID" value="NZ_LFQU01000003.1"/>
</dbReference>
<keyword evidence="2" id="KW-0378">Hydrolase</keyword>
<keyword evidence="3" id="KW-1185">Reference proteome</keyword>
<protein>
    <submittedName>
        <fullName evidence="2">Endonuclease</fullName>
    </submittedName>
</protein>
<dbReference type="Proteomes" id="UP000036951">
    <property type="component" value="Unassembled WGS sequence"/>
</dbReference>
<dbReference type="Pfam" id="PF19580">
    <property type="entry name" value="Exo_endo_phos_3"/>
    <property type="match status" value="1"/>
</dbReference>
<name>A0A8E1UR84_9BACT</name>
<evidence type="ECO:0000313" key="3">
    <source>
        <dbReference type="Proteomes" id="UP000036951"/>
    </source>
</evidence>
<dbReference type="EMBL" id="LFQU01000003">
    <property type="protein sequence ID" value="KOO69306.1"/>
    <property type="molecule type" value="Genomic_DNA"/>
</dbReference>
<accession>A0A8E1UR84</accession>
<dbReference type="InterPro" id="IPR036691">
    <property type="entry name" value="Endo/exonu/phosph_ase_sf"/>
</dbReference>
<evidence type="ECO:0000259" key="1">
    <source>
        <dbReference type="Pfam" id="PF19580"/>
    </source>
</evidence>
<dbReference type="Gene3D" id="3.60.10.10">
    <property type="entry name" value="Endonuclease/exonuclease/phosphatase"/>
    <property type="match status" value="1"/>
</dbReference>
<evidence type="ECO:0000313" key="2">
    <source>
        <dbReference type="EMBL" id="KOO69306.1"/>
    </source>
</evidence>
<dbReference type="PANTHER" id="PTHR42834:SF1">
    <property type="entry name" value="ENDONUCLEASE_EXONUCLEASE_PHOSPHATASE FAMILY PROTEIN (AFU_ORTHOLOGUE AFUA_3G09210)"/>
    <property type="match status" value="1"/>
</dbReference>
<dbReference type="InterPro" id="IPR005135">
    <property type="entry name" value="Endo/exonuclease/phosphatase"/>
</dbReference>
<keyword evidence="2" id="KW-0540">Nuclease</keyword>